<comment type="caution">
    <text evidence="1">The sequence shown here is derived from an EMBL/GenBank/DDBJ whole genome shotgun (WGS) entry which is preliminary data.</text>
</comment>
<protein>
    <submittedName>
        <fullName evidence="1">Uncharacterized protein</fullName>
    </submittedName>
</protein>
<dbReference type="AlphaFoldDB" id="A0AAD9J1E7"/>
<keyword evidence="2" id="KW-1185">Reference proteome</keyword>
<accession>A0AAD9J1E7</accession>
<name>A0AAD9J1E7_9ANNE</name>
<dbReference type="EMBL" id="JAODUP010000806">
    <property type="protein sequence ID" value="KAK2143870.1"/>
    <property type="molecule type" value="Genomic_DNA"/>
</dbReference>
<organism evidence="1 2">
    <name type="scientific">Paralvinella palmiformis</name>
    <dbReference type="NCBI Taxonomy" id="53620"/>
    <lineage>
        <taxon>Eukaryota</taxon>
        <taxon>Metazoa</taxon>
        <taxon>Spiralia</taxon>
        <taxon>Lophotrochozoa</taxon>
        <taxon>Annelida</taxon>
        <taxon>Polychaeta</taxon>
        <taxon>Sedentaria</taxon>
        <taxon>Canalipalpata</taxon>
        <taxon>Terebellida</taxon>
        <taxon>Terebelliformia</taxon>
        <taxon>Alvinellidae</taxon>
        <taxon>Paralvinella</taxon>
    </lineage>
</organism>
<proteinExistence type="predicted"/>
<evidence type="ECO:0000313" key="1">
    <source>
        <dbReference type="EMBL" id="KAK2143870.1"/>
    </source>
</evidence>
<gene>
    <name evidence="1" type="ORF">LSH36_806g02006</name>
</gene>
<reference evidence="1" key="1">
    <citation type="journal article" date="2023" name="Mol. Biol. Evol.">
        <title>Third-Generation Sequencing Reveals the Adaptive Role of the Epigenome in Three Deep-Sea Polychaetes.</title>
        <authorList>
            <person name="Perez M."/>
            <person name="Aroh O."/>
            <person name="Sun Y."/>
            <person name="Lan Y."/>
            <person name="Juniper S.K."/>
            <person name="Young C.R."/>
            <person name="Angers B."/>
            <person name="Qian P.Y."/>
        </authorList>
    </citation>
    <scope>NUCLEOTIDE SEQUENCE</scope>
    <source>
        <strain evidence="1">P08H-3</strain>
    </source>
</reference>
<evidence type="ECO:0000313" key="2">
    <source>
        <dbReference type="Proteomes" id="UP001208570"/>
    </source>
</evidence>
<dbReference type="Proteomes" id="UP001208570">
    <property type="component" value="Unassembled WGS sequence"/>
</dbReference>
<sequence length="139" mass="16061">MTNTKKEIVREEMLKLKEKETIVFFLGNGEPIAGLAFDQELRRECIKRNSAQFWNLPHDPERLDRWSGVLIKDGSEVKINITQGGNGLSLQIPTSMTILNRSTWSKTVYLFIGLTWEGPKAFDIRIEHPRMGSKKDENW</sequence>